<feature type="transmembrane region" description="Helical" evidence="1">
    <location>
        <begin position="12"/>
        <end position="33"/>
    </location>
</feature>
<name>A0A1Q2KYX4_9BACL</name>
<dbReference type="Proteomes" id="UP000188184">
    <property type="component" value="Chromosome"/>
</dbReference>
<reference evidence="2 3" key="1">
    <citation type="submission" date="2017-02" db="EMBL/GenBank/DDBJ databases">
        <title>The complete genomic sequence of a novel cold adapted crude oil-degrading bacterium Planococcus qaidamina Y42.</title>
        <authorList>
            <person name="Yang R."/>
        </authorList>
    </citation>
    <scope>NUCLEOTIDE SEQUENCE [LARGE SCALE GENOMIC DNA]</scope>
    <source>
        <strain evidence="2 3">Y42</strain>
    </source>
</reference>
<evidence type="ECO:0000313" key="3">
    <source>
        <dbReference type="Proteomes" id="UP000188184"/>
    </source>
</evidence>
<dbReference type="KEGG" id="pmar:B0X71_09645"/>
<gene>
    <name evidence="2" type="ORF">B0X71_09645</name>
</gene>
<dbReference type="EMBL" id="CP019640">
    <property type="protein sequence ID" value="AQQ53314.1"/>
    <property type="molecule type" value="Genomic_DNA"/>
</dbReference>
<keyword evidence="3" id="KW-1185">Reference proteome</keyword>
<feature type="transmembrane region" description="Helical" evidence="1">
    <location>
        <begin position="45"/>
        <end position="65"/>
    </location>
</feature>
<accession>A0A1Q2KYX4</accession>
<proteinExistence type="predicted"/>
<dbReference type="AlphaFoldDB" id="A0A1Q2KYX4"/>
<protein>
    <submittedName>
        <fullName evidence="2">Uncharacterized protein</fullName>
    </submittedName>
</protein>
<sequence length="116" mass="12895">MEIIAEQRRLEQHVIGGSFVYAAYHVLGFLPFFDGFSLFELNGLLIHLAYFPVFMAISFVSYLLLQKRFPGWALAFLSLIFVKALIQRLSALGKWALAGLPLLFVAGIFGVLIAGS</sequence>
<organism evidence="2 3">
    <name type="scientific">Planococcus lenghuensis</name>
    <dbReference type="NCBI Taxonomy" id="2213202"/>
    <lineage>
        <taxon>Bacteria</taxon>
        <taxon>Bacillati</taxon>
        <taxon>Bacillota</taxon>
        <taxon>Bacilli</taxon>
        <taxon>Bacillales</taxon>
        <taxon>Caryophanaceae</taxon>
        <taxon>Planococcus</taxon>
    </lineage>
</organism>
<keyword evidence="1" id="KW-1133">Transmembrane helix</keyword>
<feature type="transmembrane region" description="Helical" evidence="1">
    <location>
        <begin position="72"/>
        <end position="89"/>
    </location>
</feature>
<feature type="transmembrane region" description="Helical" evidence="1">
    <location>
        <begin position="95"/>
        <end position="115"/>
    </location>
</feature>
<dbReference type="RefSeq" id="WP_077589203.1">
    <property type="nucleotide sequence ID" value="NZ_CP019640.1"/>
</dbReference>
<keyword evidence="1" id="KW-0812">Transmembrane</keyword>
<evidence type="ECO:0000313" key="2">
    <source>
        <dbReference type="EMBL" id="AQQ53314.1"/>
    </source>
</evidence>
<evidence type="ECO:0000256" key="1">
    <source>
        <dbReference type="SAM" id="Phobius"/>
    </source>
</evidence>
<keyword evidence="1" id="KW-0472">Membrane</keyword>